<gene>
    <name evidence="9" type="ORF">bsdtb5_42970</name>
</gene>
<reference evidence="9 10" key="1">
    <citation type="submission" date="2020-11" db="EMBL/GenBank/DDBJ databases">
        <title>Draft genome sequencing of a Lachnospiraceae strain isolated from anoxic soil subjected to BSD treatment.</title>
        <authorList>
            <person name="Uek A."/>
            <person name="Tonouchi A."/>
        </authorList>
    </citation>
    <scope>NUCLEOTIDE SEQUENCE [LARGE SCALE GENOMIC DNA]</scope>
    <source>
        <strain evidence="9 10">TB5</strain>
    </source>
</reference>
<evidence type="ECO:0000256" key="8">
    <source>
        <dbReference type="SAM" id="Phobius"/>
    </source>
</evidence>
<sequence>MIEKMKFISITGPRKEIDRVADTYLSKYEIHLENTLSELTTVEDLKPYIEGNPFRDILTKSEELIKVIDMKPASSNYKMTSKQAADIVNSAHSTLEDYNDILKGLRDKRTHYNDLMKQIEPFRVLDYDIDKIMKFKFVQYQFGRISREHYEDFKNYVNEHQNTILVECDADLDYVWAVYFVPCTIAADVNEEYLALRFENIDLPDEYQGKPEEAYQSLQNQLTEVSAKIESVKQELHDKLSVIADDIIKANETLKRITKNHEVRKLAACTKSLSDEDSSPFSFFVLCGWMSDKDAKNFAKDIEDDKTVYCFIEDIDFNETKKPPTKLKNPSLVRPFEAFIHMYGLPAYNEIDPTIFLAITYTIMFGAMFGDAGQGLCLLIGGFILYKLKKIDLAAIISMAGLSSTIFGFLYGSIFGYEDLIPTLWTKPIEDSMTVLGVAIGFGIFLILVAMIMNIINSIRAKDIEKIFFDQNGIAGLIFYVAVLLSAFTAFTTGSAPAIILLILFIGLPLIIIFLKEPITHLVERKKEILPENKGMFFVEAFFELFEIILSYITNTVSFVRVGAFALSHAGMMEVVLMLGKATESHPNFVIIILGNIFVAGFEGLIVGIQVLRLEYYEMFSRFYRGTGRKFDSF</sequence>
<feature type="transmembrane region" description="Helical" evidence="8">
    <location>
        <begin position="559"/>
        <end position="577"/>
    </location>
</feature>
<dbReference type="GO" id="GO:0046961">
    <property type="term" value="F:proton-transporting ATPase activity, rotational mechanism"/>
    <property type="evidence" value="ECO:0007669"/>
    <property type="project" value="InterPro"/>
</dbReference>
<keyword evidence="7 8" id="KW-0472">Membrane</keyword>
<dbReference type="PANTHER" id="PTHR11629">
    <property type="entry name" value="VACUOLAR PROTON ATPASES"/>
    <property type="match status" value="1"/>
</dbReference>
<name>A0A7R7ER65_9FIRM</name>
<keyword evidence="10" id="KW-1185">Reference proteome</keyword>
<dbReference type="GO" id="GO:0033179">
    <property type="term" value="C:proton-transporting V-type ATPase, V0 domain"/>
    <property type="evidence" value="ECO:0007669"/>
    <property type="project" value="InterPro"/>
</dbReference>
<proteinExistence type="inferred from homology"/>
<feature type="transmembrane region" description="Helical" evidence="8">
    <location>
        <begin position="496"/>
        <end position="515"/>
    </location>
</feature>
<feature type="transmembrane region" description="Helical" evidence="8">
    <location>
        <begin position="393"/>
        <end position="414"/>
    </location>
</feature>
<evidence type="ECO:0000256" key="5">
    <source>
        <dbReference type="ARBA" id="ARBA00022989"/>
    </source>
</evidence>
<evidence type="ECO:0000256" key="4">
    <source>
        <dbReference type="ARBA" id="ARBA00022692"/>
    </source>
</evidence>
<feature type="transmembrane region" description="Helical" evidence="8">
    <location>
        <begin position="589"/>
        <end position="612"/>
    </location>
</feature>
<dbReference type="GO" id="GO:0051117">
    <property type="term" value="F:ATPase binding"/>
    <property type="evidence" value="ECO:0007669"/>
    <property type="project" value="TreeGrafter"/>
</dbReference>
<keyword evidence="4 8" id="KW-0812">Transmembrane</keyword>
<evidence type="ECO:0000256" key="7">
    <source>
        <dbReference type="ARBA" id="ARBA00023136"/>
    </source>
</evidence>
<feature type="transmembrane region" description="Helical" evidence="8">
    <location>
        <begin position="468"/>
        <end position="490"/>
    </location>
</feature>
<dbReference type="EMBL" id="AP024169">
    <property type="protein sequence ID" value="BCN33002.1"/>
    <property type="molecule type" value="Genomic_DNA"/>
</dbReference>
<organism evidence="9 10">
    <name type="scientific">Anaeromicropila herbilytica</name>
    <dbReference type="NCBI Taxonomy" id="2785025"/>
    <lineage>
        <taxon>Bacteria</taxon>
        <taxon>Bacillati</taxon>
        <taxon>Bacillota</taxon>
        <taxon>Clostridia</taxon>
        <taxon>Lachnospirales</taxon>
        <taxon>Lachnospiraceae</taxon>
        <taxon>Anaeromicropila</taxon>
    </lineage>
</organism>
<accession>A0A7R7ER65</accession>
<feature type="transmembrane region" description="Helical" evidence="8">
    <location>
        <begin position="434"/>
        <end position="456"/>
    </location>
</feature>
<dbReference type="InterPro" id="IPR002490">
    <property type="entry name" value="V-ATPase_116kDa_su"/>
</dbReference>
<dbReference type="Proteomes" id="UP000595897">
    <property type="component" value="Chromosome"/>
</dbReference>
<keyword evidence="5 8" id="KW-1133">Transmembrane helix</keyword>
<comment type="subcellular location">
    <subcellularLocation>
        <location evidence="1">Membrane</location>
        <topology evidence="1">Multi-pass membrane protein</topology>
    </subcellularLocation>
</comment>
<evidence type="ECO:0000256" key="3">
    <source>
        <dbReference type="ARBA" id="ARBA00022448"/>
    </source>
</evidence>
<dbReference type="GO" id="GO:0016471">
    <property type="term" value="C:vacuolar proton-transporting V-type ATPase complex"/>
    <property type="evidence" value="ECO:0007669"/>
    <property type="project" value="TreeGrafter"/>
</dbReference>
<dbReference type="KEGG" id="ahb:bsdtb5_42970"/>
<dbReference type="AlphaFoldDB" id="A0A7R7ER65"/>
<evidence type="ECO:0000313" key="9">
    <source>
        <dbReference type="EMBL" id="BCN33002.1"/>
    </source>
</evidence>
<dbReference type="PANTHER" id="PTHR11629:SF63">
    <property type="entry name" value="V-TYPE PROTON ATPASE SUBUNIT A"/>
    <property type="match status" value="1"/>
</dbReference>
<evidence type="ECO:0000256" key="1">
    <source>
        <dbReference type="ARBA" id="ARBA00004141"/>
    </source>
</evidence>
<dbReference type="GO" id="GO:0007035">
    <property type="term" value="P:vacuolar acidification"/>
    <property type="evidence" value="ECO:0007669"/>
    <property type="project" value="TreeGrafter"/>
</dbReference>
<feature type="transmembrane region" description="Helical" evidence="8">
    <location>
        <begin position="355"/>
        <end position="386"/>
    </location>
</feature>
<evidence type="ECO:0000256" key="6">
    <source>
        <dbReference type="ARBA" id="ARBA00023065"/>
    </source>
</evidence>
<keyword evidence="3" id="KW-0813">Transport</keyword>
<keyword evidence="6" id="KW-0406">Ion transport</keyword>
<protein>
    <submittedName>
        <fullName evidence="9">V-type ATP synthase subunit I</fullName>
    </submittedName>
</protein>
<dbReference type="RefSeq" id="WP_271713994.1">
    <property type="nucleotide sequence ID" value="NZ_AP024169.1"/>
</dbReference>
<dbReference type="Pfam" id="PF01496">
    <property type="entry name" value="V_ATPase_I"/>
    <property type="match status" value="1"/>
</dbReference>
<evidence type="ECO:0000313" key="10">
    <source>
        <dbReference type="Proteomes" id="UP000595897"/>
    </source>
</evidence>
<comment type="similarity">
    <text evidence="2">Belongs to the V-ATPase 116 kDa subunit family.</text>
</comment>
<evidence type="ECO:0000256" key="2">
    <source>
        <dbReference type="ARBA" id="ARBA00009904"/>
    </source>
</evidence>